<dbReference type="Gene3D" id="2.30.110.10">
    <property type="entry name" value="Electron Transport, Fmn-binding Protein, Chain A"/>
    <property type="match status" value="1"/>
</dbReference>
<reference evidence="3 4" key="1">
    <citation type="journal article" date="2013" name="Int. J. Syst. Evol. Microbiol.">
        <title>Description of Streptomonospora sediminis sp. nov. and Streptomonospora nanhaiensis sp. nov., and reclassification of Nocardiopsis arabia Hozzein &amp; Goodfellow 2008 as Streptomonospora arabica comb. nov. and emended description of the genus Streptomonospora.</title>
        <authorList>
            <person name="Zhang D.F."/>
            <person name="Pan H.Q."/>
            <person name="He J."/>
            <person name="Zhang X.M."/>
            <person name="Zhang Y.G."/>
            <person name="Klenk H.P."/>
            <person name="Hu J.C."/>
            <person name="Li W.J."/>
        </authorList>
    </citation>
    <scope>NUCLEOTIDE SEQUENCE [LARGE SCALE GENOMIC DNA]</scope>
    <source>
        <strain evidence="3 4">12A09</strain>
    </source>
</reference>
<dbReference type="NCBIfam" id="TIGR00026">
    <property type="entry name" value="hi_GC_TIGR00026"/>
    <property type="match status" value="1"/>
</dbReference>
<evidence type="ECO:0000256" key="2">
    <source>
        <dbReference type="ARBA" id="ARBA00049106"/>
    </source>
</evidence>
<comment type="similarity">
    <text evidence="1">Belongs to the F420H(2)-dependent quinone reductase family.</text>
</comment>
<dbReference type="InterPro" id="IPR012349">
    <property type="entry name" value="Split_barrel_FMN-bd"/>
</dbReference>
<dbReference type="Proteomes" id="UP001156498">
    <property type="component" value="Chromosome"/>
</dbReference>
<sequence>MSFDTPEGTRGAQLPPAEQMRRMNEDVIADIRAGGSGPDGMNALVLVTVGRKSGQERQTPVAYFPLDGDSYAIVASAAGAARHPVWYRNLAAAPDRVRVVVAGEELAVTAEELAGSERDRVWAKITAAAPGFAEYERATDRTIPVIRLLPKGHGED</sequence>
<name>A0ABY6YUD0_9ACTN</name>
<evidence type="ECO:0000313" key="4">
    <source>
        <dbReference type="Proteomes" id="UP001156498"/>
    </source>
</evidence>
<proteinExistence type="inferred from homology"/>
<organism evidence="3 4">
    <name type="scientific">Streptomonospora nanhaiensis</name>
    <dbReference type="NCBI Taxonomy" id="1323731"/>
    <lineage>
        <taxon>Bacteria</taxon>
        <taxon>Bacillati</taxon>
        <taxon>Actinomycetota</taxon>
        <taxon>Actinomycetes</taxon>
        <taxon>Streptosporangiales</taxon>
        <taxon>Nocardiopsidaceae</taxon>
        <taxon>Streptomonospora</taxon>
    </lineage>
</organism>
<dbReference type="InterPro" id="IPR004378">
    <property type="entry name" value="F420H2_quin_Rdtase"/>
</dbReference>
<evidence type="ECO:0000313" key="3">
    <source>
        <dbReference type="EMBL" id="WAE75880.1"/>
    </source>
</evidence>
<gene>
    <name evidence="3" type="ORF">OUQ99_12730</name>
</gene>
<dbReference type="RefSeq" id="WP_267949649.1">
    <property type="nucleotide sequence ID" value="NZ_CP113264.1"/>
</dbReference>
<dbReference type="Pfam" id="PF04075">
    <property type="entry name" value="F420H2_quin_red"/>
    <property type="match status" value="1"/>
</dbReference>
<keyword evidence="4" id="KW-1185">Reference proteome</keyword>
<comment type="catalytic activity">
    <reaction evidence="2">
        <text>oxidized coenzyme F420-(gamma-L-Glu)(n) + a quinol + H(+) = reduced coenzyme F420-(gamma-L-Glu)(n) + a quinone</text>
        <dbReference type="Rhea" id="RHEA:39663"/>
        <dbReference type="Rhea" id="RHEA-COMP:12939"/>
        <dbReference type="Rhea" id="RHEA-COMP:14378"/>
        <dbReference type="ChEBI" id="CHEBI:15378"/>
        <dbReference type="ChEBI" id="CHEBI:24646"/>
        <dbReference type="ChEBI" id="CHEBI:132124"/>
        <dbReference type="ChEBI" id="CHEBI:133980"/>
        <dbReference type="ChEBI" id="CHEBI:139511"/>
    </reaction>
</comment>
<evidence type="ECO:0000256" key="1">
    <source>
        <dbReference type="ARBA" id="ARBA00008710"/>
    </source>
</evidence>
<dbReference type="PANTHER" id="PTHR39428">
    <property type="entry name" value="F420H(2)-DEPENDENT QUINONE REDUCTASE RV1261C"/>
    <property type="match status" value="1"/>
</dbReference>
<protein>
    <submittedName>
        <fullName evidence="3">Nitroreductase/quinone reductase family protein</fullName>
    </submittedName>
</protein>
<dbReference type="PANTHER" id="PTHR39428:SF1">
    <property type="entry name" value="F420H(2)-DEPENDENT QUINONE REDUCTASE RV1261C"/>
    <property type="match status" value="1"/>
</dbReference>
<dbReference type="SUPFAM" id="SSF50475">
    <property type="entry name" value="FMN-binding split barrel"/>
    <property type="match status" value="1"/>
</dbReference>
<accession>A0ABY6YUD0</accession>
<dbReference type="EMBL" id="CP113264">
    <property type="protein sequence ID" value="WAE75880.1"/>
    <property type="molecule type" value="Genomic_DNA"/>
</dbReference>